<dbReference type="EMBL" id="AODF01000007">
    <property type="protein sequence ID" value="EUJ33115.1"/>
    <property type="molecule type" value="Genomic_DNA"/>
</dbReference>
<name>A0ABP3B1F5_9LIST</name>
<evidence type="ECO:0000313" key="2">
    <source>
        <dbReference type="Proteomes" id="UP000019249"/>
    </source>
</evidence>
<evidence type="ECO:0000313" key="1">
    <source>
        <dbReference type="EMBL" id="EUJ33115.1"/>
    </source>
</evidence>
<keyword evidence="2" id="KW-1185">Reference proteome</keyword>
<organism evidence="1 2">
    <name type="scientific">Listeria floridensis FSL S10-1187</name>
    <dbReference type="NCBI Taxonomy" id="1265817"/>
    <lineage>
        <taxon>Bacteria</taxon>
        <taxon>Bacillati</taxon>
        <taxon>Bacillota</taxon>
        <taxon>Bacilli</taxon>
        <taxon>Bacillales</taxon>
        <taxon>Listeriaceae</taxon>
        <taxon>Listeria</taxon>
    </lineage>
</organism>
<comment type="caution">
    <text evidence="1">The sequence shown here is derived from an EMBL/GenBank/DDBJ whole genome shotgun (WGS) entry which is preliminary data.</text>
</comment>
<proteinExistence type="predicted"/>
<dbReference type="RefSeq" id="WP_241433530.1">
    <property type="nucleotide sequence ID" value="NZ_AODF01000007.1"/>
</dbReference>
<dbReference type="Proteomes" id="UP000019249">
    <property type="component" value="Unassembled WGS sequence"/>
</dbReference>
<sequence length="131" mass="14928">MGLELINLTDLVETQEEEEVKKFLSSFSCNNQSSGAKDVETFLHDKAIEFERIGLAKTYLVMSSYKGVPFIAGYFSLSPKSLVVPKRHFQKLGSSMKKRLMSFGVRSDLENYQTTGFFIGTIRKKLFEYCT</sequence>
<accession>A0ABP3B1F5</accession>
<protein>
    <submittedName>
        <fullName evidence="1">Phage-like protein</fullName>
    </submittedName>
</protein>
<dbReference type="Gene3D" id="3.40.630.30">
    <property type="match status" value="1"/>
</dbReference>
<gene>
    <name evidence="1" type="ORF">MFLO_04210</name>
</gene>
<reference evidence="1 2" key="1">
    <citation type="journal article" date="2014" name="Int. J. Syst. Evol. Microbiol.">
        <title>Listeria floridensis sp. nov., Listeria aquatica sp. nov., Listeria cornellensis sp. nov., Listeria riparia sp. nov. and Listeria grandensis sp. nov., from agricultural and natural environments.</title>
        <authorList>
            <person name="den Bakker H.C."/>
            <person name="Warchocki S."/>
            <person name="Wright E.M."/>
            <person name="Allred A.F."/>
            <person name="Ahlstrom C."/>
            <person name="Manuel C.S."/>
            <person name="Stasiewicz M.J."/>
            <person name="Burrell A."/>
            <person name="Roof S."/>
            <person name="Strawn L."/>
            <person name="Fortes E.D."/>
            <person name="Nightingale K.K."/>
            <person name="Kephart D."/>
            <person name="Wiedmann M."/>
        </authorList>
    </citation>
    <scope>NUCLEOTIDE SEQUENCE [LARGE SCALE GENOMIC DNA]</scope>
    <source>
        <strain evidence="1 2">FSL S10-1187</strain>
    </source>
</reference>